<proteinExistence type="predicted"/>
<accession>A0A4C1TUA2</accession>
<dbReference type="AlphaFoldDB" id="A0A4C1TUA2"/>
<dbReference type="EMBL" id="BGZK01000088">
    <property type="protein sequence ID" value="GBP17587.1"/>
    <property type="molecule type" value="Genomic_DNA"/>
</dbReference>
<protein>
    <submittedName>
        <fullName evidence="1">Uncharacterized protein</fullName>
    </submittedName>
</protein>
<evidence type="ECO:0000313" key="1">
    <source>
        <dbReference type="EMBL" id="GBP17587.1"/>
    </source>
</evidence>
<gene>
    <name evidence="1" type="ORF">EVAR_12298_1</name>
</gene>
<reference evidence="1 2" key="1">
    <citation type="journal article" date="2019" name="Commun. Biol.">
        <title>The bagworm genome reveals a unique fibroin gene that provides high tensile strength.</title>
        <authorList>
            <person name="Kono N."/>
            <person name="Nakamura H."/>
            <person name="Ohtoshi R."/>
            <person name="Tomita M."/>
            <person name="Numata K."/>
            <person name="Arakawa K."/>
        </authorList>
    </citation>
    <scope>NUCLEOTIDE SEQUENCE [LARGE SCALE GENOMIC DNA]</scope>
</reference>
<organism evidence="1 2">
    <name type="scientific">Eumeta variegata</name>
    <name type="common">Bagworm moth</name>
    <name type="synonym">Eumeta japonica</name>
    <dbReference type="NCBI Taxonomy" id="151549"/>
    <lineage>
        <taxon>Eukaryota</taxon>
        <taxon>Metazoa</taxon>
        <taxon>Ecdysozoa</taxon>
        <taxon>Arthropoda</taxon>
        <taxon>Hexapoda</taxon>
        <taxon>Insecta</taxon>
        <taxon>Pterygota</taxon>
        <taxon>Neoptera</taxon>
        <taxon>Endopterygota</taxon>
        <taxon>Lepidoptera</taxon>
        <taxon>Glossata</taxon>
        <taxon>Ditrysia</taxon>
        <taxon>Tineoidea</taxon>
        <taxon>Psychidae</taxon>
        <taxon>Oiketicinae</taxon>
        <taxon>Eumeta</taxon>
    </lineage>
</organism>
<comment type="caution">
    <text evidence="1">The sequence shown here is derived from an EMBL/GenBank/DDBJ whole genome shotgun (WGS) entry which is preliminary data.</text>
</comment>
<keyword evidence="2" id="KW-1185">Reference proteome</keyword>
<dbReference type="Proteomes" id="UP000299102">
    <property type="component" value="Unassembled WGS sequence"/>
</dbReference>
<name>A0A4C1TUA2_EUMVA</name>
<sequence length="68" mass="7468">MRLRAFTVTGARDDVRTFEGGDALPRPTRGLLTTVVAKAMTTPGADSLMRSPRHRGNGLIRLKLKPHQ</sequence>
<evidence type="ECO:0000313" key="2">
    <source>
        <dbReference type="Proteomes" id="UP000299102"/>
    </source>
</evidence>